<proteinExistence type="predicted"/>
<name>B3RPD0_TRIAD</name>
<dbReference type="GeneID" id="6751217"/>
<evidence type="ECO:0000313" key="3">
    <source>
        <dbReference type="Proteomes" id="UP000009022"/>
    </source>
</evidence>
<dbReference type="EMBL" id="DS985242">
    <property type="protein sequence ID" value="EDV28168.1"/>
    <property type="molecule type" value="Genomic_DNA"/>
</dbReference>
<dbReference type="Proteomes" id="UP000009022">
    <property type="component" value="Unassembled WGS sequence"/>
</dbReference>
<gene>
    <name evidence="2" type="ORF">TRIADDRAFT_53490</name>
</gene>
<organism evidence="2 3">
    <name type="scientific">Trichoplax adhaerens</name>
    <name type="common">Trichoplax reptans</name>
    <dbReference type="NCBI Taxonomy" id="10228"/>
    <lineage>
        <taxon>Eukaryota</taxon>
        <taxon>Metazoa</taxon>
        <taxon>Placozoa</taxon>
        <taxon>Uniplacotomia</taxon>
        <taxon>Trichoplacea</taxon>
        <taxon>Trichoplacidae</taxon>
        <taxon>Trichoplax</taxon>
    </lineage>
</organism>
<feature type="transmembrane region" description="Helical" evidence="1">
    <location>
        <begin position="47"/>
        <end position="71"/>
    </location>
</feature>
<feature type="transmembrane region" description="Helical" evidence="1">
    <location>
        <begin position="128"/>
        <end position="149"/>
    </location>
</feature>
<dbReference type="CTD" id="6751217"/>
<dbReference type="InParanoid" id="B3RPD0"/>
<accession>B3RPD0</accession>
<keyword evidence="1" id="KW-1133">Transmembrane helix</keyword>
<feature type="transmembrane region" description="Helical" evidence="1">
    <location>
        <begin position="83"/>
        <end position="108"/>
    </location>
</feature>
<keyword evidence="1" id="KW-0472">Membrane</keyword>
<sequence length="168" mass="17843">MASYALSLYHIVAAAFAGVAGCLGIMLRSQFVNSSCTSKPFIDIFQIGVIAAPMALAGSALLAGIFHITHLLLRESANKYLTIIHWICISVTIVISAAAVSLGSYYLYVDLIAFIGNSSDCVMKHDLLLINAATIAVGLFELLICLASFELCCEKGSTSFAIGSGRYH</sequence>
<dbReference type="HOGENOM" id="CLU_1588593_0_0_1"/>
<protein>
    <submittedName>
        <fullName evidence="2">Uncharacterized protein</fullName>
    </submittedName>
</protein>
<keyword evidence="3" id="KW-1185">Reference proteome</keyword>
<evidence type="ECO:0000313" key="2">
    <source>
        <dbReference type="EMBL" id="EDV28168.1"/>
    </source>
</evidence>
<evidence type="ECO:0000256" key="1">
    <source>
        <dbReference type="SAM" id="Phobius"/>
    </source>
</evidence>
<keyword evidence="1" id="KW-0812">Transmembrane</keyword>
<reference evidence="2 3" key="1">
    <citation type="journal article" date="2008" name="Nature">
        <title>The Trichoplax genome and the nature of placozoans.</title>
        <authorList>
            <person name="Srivastava M."/>
            <person name="Begovic E."/>
            <person name="Chapman J."/>
            <person name="Putnam N.H."/>
            <person name="Hellsten U."/>
            <person name="Kawashima T."/>
            <person name="Kuo A."/>
            <person name="Mitros T."/>
            <person name="Salamov A."/>
            <person name="Carpenter M.L."/>
            <person name="Signorovitch A.Y."/>
            <person name="Moreno M.A."/>
            <person name="Kamm K."/>
            <person name="Grimwood J."/>
            <person name="Schmutz J."/>
            <person name="Shapiro H."/>
            <person name="Grigoriev I.V."/>
            <person name="Buss L.W."/>
            <person name="Schierwater B."/>
            <person name="Dellaporta S.L."/>
            <person name="Rokhsar D.S."/>
        </authorList>
    </citation>
    <scope>NUCLEOTIDE SEQUENCE [LARGE SCALE GENOMIC DNA]</scope>
    <source>
        <strain evidence="2 3">Grell-BS-1999</strain>
    </source>
</reference>
<feature type="transmembrane region" description="Helical" evidence="1">
    <location>
        <begin position="6"/>
        <end position="27"/>
    </location>
</feature>
<dbReference type="RefSeq" id="XP_002110002.1">
    <property type="nucleotide sequence ID" value="XM_002109966.1"/>
</dbReference>
<dbReference type="AlphaFoldDB" id="B3RPD0"/>
<dbReference type="KEGG" id="tad:TRIADDRAFT_53490"/>